<proteinExistence type="predicted"/>
<protein>
    <submittedName>
        <fullName evidence="2">Uncharacterized protein</fullName>
    </submittedName>
</protein>
<sequence>MREGLVDGGSDGGGDGGSDGGGGGSADRCDVPRSFLEKLRRKRRRGGNAEGRKDIEGSLCGGGDGDDGGDGGGDGDGSVGPGPSL</sequence>
<comment type="caution">
    <text evidence="2">The sequence shown here is derived from an EMBL/GenBank/DDBJ whole genome shotgun (WGS) entry which is preliminary data.</text>
</comment>
<keyword evidence="3" id="KW-1185">Reference proteome</keyword>
<evidence type="ECO:0000313" key="2">
    <source>
        <dbReference type="EMBL" id="KAF7435370.1"/>
    </source>
</evidence>
<feature type="compositionally biased region" description="Gly residues" evidence="1">
    <location>
        <begin position="70"/>
        <end position="85"/>
    </location>
</feature>
<evidence type="ECO:0000256" key="1">
    <source>
        <dbReference type="SAM" id="MobiDB-lite"/>
    </source>
</evidence>
<feature type="compositionally biased region" description="Gly residues" evidence="1">
    <location>
        <begin position="1"/>
        <end position="25"/>
    </location>
</feature>
<feature type="region of interest" description="Disordered" evidence="1">
    <location>
        <begin position="1"/>
        <end position="85"/>
    </location>
</feature>
<feature type="compositionally biased region" description="Basic and acidic residues" evidence="1">
    <location>
        <begin position="27"/>
        <end position="38"/>
    </location>
</feature>
<organism evidence="2 3">
    <name type="scientific">Vespula pensylvanica</name>
    <name type="common">Western yellow jacket</name>
    <name type="synonym">Wasp</name>
    <dbReference type="NCBI Taxonomy" id="30213"/>
    <lineage>
        <taxon>Eukaryota</taxon>
        <taxon>Metazoa</taxon>
        <taxon>Ecdysozoa</taxon>
        <taxon>Arthropoda</taxon>
        <taxon>Hexapoda</taxon>
        <taxon>Insecta</taxon>
        <taxon>Pterygota</taxon>
        <taxon>Neoptera</taxon>
        <taxon>Endopterygota</taxon>
        <taxon>Hymenoptera</taxon>
        <taxon>Apocrita</taxon>
        <taxon>Aculeata</taxon>
        <taxon>Vespoidea</taxon>
        <taxon>Vespidae</taxon>
        <taxon>Vespinae</taxon>
        <taxon>Vespula</taxon>
    </lineage>
</organism>
<dbReference type="EMBL" id="JACSDY010000002">
    <property type="protein sequence ID" value="KAF7435370.1"/>
    <property type="molecule type" value="Genomic_DNA"/>
</dbReference>
<accession>A0A834PC26</accession>
<name>A0A834PC26_VESPE</name>
<dbReference type="Proteomes" id="UP000600918">
    <property type="component" value="Unassembled WGS sequence"/>
</dbReference>
<reference evidence="2" key="1">
    <citation type="journal article" date="2020" name="G3 (Bethesda)">
        <title>High-Quality Assemblies for Three Invasive Social Wasps from the &lt;i&gt;Vespula&lt;/i&gt; Genus.</title>
        <authorList>
            <person name="Harrop T.W.R."/>
            <person name="Guhlin J."/>
            <person name="McLaughlin G.M."/>
            <person name="Permina E."/>
            <person name="Stockwell P."/>
            <person name="Gilligan J."/>
            <person name="Le Lec M.F."/>
            <person name="Gruber M.A.M."/>
            <person name="Quinn O."/>
            <person name="Lovegrove M."/>
            <person name="Duncan E.J."/>
            <person name="Remnant E.J."/>
            <person name="Van Eeckhoven J."/>
            <person name="Graham B."/>
            <person name="Knapp R.A."/>
            <person name="Langford K.W."/>
            <person name="Kronenberg Z."/>
            <person name="Press M.O."/>
            <person name="Eacker S.M."/>
            <person name="Wilson-Rankin E.E."/>
            <person name="Purcell J."/>
            <person name="Lester P.J."/>
            <person name="Dearden P.K."/>
        </authorList>
    </citation>
    <scope>NUCLEOTIDE SEQUENCE</scope>
    <source>
        <strain evidence="2">Volc-1</strain>
    </source>
</reference>
<dbReference type="AlphaFoldDB" id="A0A834PC26"/>
<gene>
    <name evidence="2" type="ORF">H0235_003561</name>
</gene>
<evidence type="ECO:0000313" key="3">
    <source>
        <dbReference type="Proteomes" id="UP000600918"/>
    </source>
</evidence>